<dbReference type="InterPro" id="IPR050084">
    <property type="entry name" value="NADPH_dep_7-cyano-7-deazaG_red"/>
</dbReference>
<keyword evidence="3 5" id="KW-0521">NADP</keyword>
<dbReference type="GO" id="GO:0005737">
    <property type="term" value="C:cytoplasm"/>
    <property type="evidence" value="ECO:0007669"/>
    <property type="project" value="UniProtKB-SubCell"/>
</dbReference>
<feature type="binding site" evidence="5">
    <location>
        <begin position="77"/>
        <end position="78"/>
    </location>
    <ligand>
        <name>NADPH</name>
        <dbReference type="ChEBI" id="CHEBI:57783"/>
    </ligand>
</feature>
<dbReference type="Proteomes" id="UP000199706">
    <property type="component" value="Unassembled WGS sequence"/>
</dbReference>
<dbReference type="RefSeq" id="WP_090689361.1">
    <property type="nucleotide sequence ID" value="NZ_CADERL010000024.1"/>
</dbReference>
<evidence type="ECO:0000256" key="3">
    <source>
        <dbReference type="ARBA" id="ARBA00022857"/>
    </source>
</evidence>
<dbReference type="SUPFAM" id="SSF55620">
    <property type="entry name" value="Tetrahydrobiopterin biosynthesis enzymes-like"/>
    <property type="match status" value="1"/>
</dbReference>
<sequence length="267" mass="30663">MELGKVSVYESHYNPERLYAIPRKAQRDELGLTENLPFVGHDLWNHYEVSWLDARGKPHVATAQIVYPCDSEFIIESKSMKLYFNSLNNSRFANTDLLQKTIEDDLSSRLRANASVSIQPLQSHAHRIISPLEGICVDENEIDVEGFALNPDYLEVETDSAVEETLYSNLLKSNCLVTGQPDWGSVWVKYKGNKISREGLLRYVISFREHHEFHEHCVERIFIDIMRRCSPTSLTVGARYTRRGGLDINPVRSTKSPEITNPRLIRQ</sequence>
<dbReference type="Pfam" id="PF14489">
    <property type="entry name" value="QueF"/>
    <property type="match status" value="1"/>
</dbReference>
<evidence type="ECO:0000313" key="8">
    <source>
        <dbReference type="Proteomes" id="UP000199706"/>
    </source>
</evidence>
<dbReference type="HAMAP" id="MF_00817">
    <property type="entry name" value="QueF_type2"/>
    <property type="match status" value="1"/>
</dbReference>
<dbReference type="PANTHER" id="PTHR34354:SF1">
    <property type="entry name" value="NADPH-DEPENDENT 7-CYANO-7-DEAZAGUANINE REDUCTASE"/>
    <property type="match status" value="1"/>
</dbReference>
<dbReference type="EMBL" id="FNCJ01000015">
    <property type="protein sequence ID" value="SDH97313.1"/>
    <property type="molecule type" value="Genomic_DNA"/>
</dbReference>
<dbReference type="InterPro" id="IPR016428">
    <property type="entry name" value="QueF_type2"/>
</dbReference>
<comment type="subcellular location">
    <subcellularLocation>
        <location evidence="5">Cytoplasm</location>
    </subcellularLocation>
</comment>
<feature type="binding site" evidence="5">
    <location>
        <begin position="75"/>
        <end position="77"/>
    </location>
    <ligand>
        <name>substrate</name>
    </ligand>
</feature>
<keyword evidence="2 5" id="KW-0671">Queuosine biosynthesis</keyword>
<evidence type="ECO:0000256" key="4">
    <source>
        <dbReference type="ARBA" id="ARBA00023002"/>
    </source>
</evidence>
<comment type="subunit">
    <text evidence="5">Homodimer.</text>
</comment>
<dbReference type="NCBIfam" id="TIGR03138">
    <property type="entry name" value="QueF"/>
    <property type="match status" value="1"/>
</dbReference>
<feature type="domain" description="NADPH-dependent 7-cyano-7-deazaguanine reductase N-terminal" evidence="6">
    <location>
        <begin position="9"/>
        <end position="117"/>
    </location>
</feature>
<comment type="pathway">
    <text evidence="5">tRNA modification; tRNA-queuosine biosynthesis.</text>
</comment>
<dbReference type="PIRSF" id="PIRSF004750">
    <property type="entry name" value="Nitrile_oxidored_YqcD_prd"/>
    <property type="match status" value="1"/>
</dbReference>
<feature type="active site" description="Proton donor" evidence="5">
    <location>
        <position position="182"/>
    </location>
</feature>
<proteinExistence type="inferred from homology"/>
<evidence type="ECO:0000256" key="2">
    <source>
        <dbReference type="ARBA" id="ARBA00022785"/>
    </source>
</evidence>
<dbReference type="GO" id="GO:0008616">
    <property type="term" value="P:tRNA queuosine(34) biosynthetic process"/>
    <property type="evidence" value="ECO:0007669"/>
    <property type="project" value="UniProtKB-UniRule"/>
</dbReference>
<dbReference type="Gene3D" id="3.30.1130.10">
    <property type="match status" value="2"/>
</dbReference>
<dbReference type="GO" id="GO:0033739">
    <property type="term" value="F:preQ1 synthase activity"/>
    <property type="evidence" value="ECO:0007669"/>
    <property type="project" value="UniProtKB-UniRule"/>
</dbReference>
<dbReference type="Pfam" id="PF14819">
    <property type="entry name" value="QueF_N"/>
    <property type="match status" value="1"/>
</dbReference>
<name>A0A1G8GSM1_9BURK</name>
<dbReference type="EC" id="1.7.1.13" evidence="5"/>
<protein>
    <recommendedName>
        <fullName evidence="5">NADPH-dependent 7-cyano-7-deazaguanine reductase</fullName>
        <ecNumber evidence="5">1.7.1.13</ecNumber>
    </recommendedName>
    <alternativeName>
        <fullName evidence="5">7-cyano-7-carbaguanine reductase</fullName>
    </alternativeName>
    <alternativeName>
        <fullName evidence="5">NADPH-dependent nitrile oxidoreductase</fullName>
    </alternativeName>
    <alternativeName>
        <fullName evidence="5">PreQ(0) reductase</fullName>
    </alternativeName>
</protein>
<comment type="similarity">
    <text evidence="5">Belongs to the GTP cyclohydrolase I family. QueF type 2 subfamily.</text>
</comment>
<keyword evidence="1 5" id="KW-0963">Cytoplasm</keyword>
<evidence type="ECO:0000313" key="7">
    <source>
        <dbReference type="EMBL" id="SDH97313.1"/>
    </source>
</evidence>
<dbReference type="AlphaFoldDB" id="A0A1G8GSM1"/>
<dbReference type="OrthoDB" id="9789995at2"/>
<gene>
    <name evidence="5" type="primary">queF</name>
    <name evidence="7" type="ORF">SAMN05216466_115128</name>
</gene>
<evidence type="ECO:0000256" key="1">
    <source>
        <dbReference type="ARBA" id="ARBA00022490"/>
    </source>
</evidence>
<dbReference type="InterPro" id="IPR029139">
    <property type="entry name" value="QueF_N"/>
</dbReference>
<reference evidence="7 8" key="1">
    <citation type="submission" date="2016-10" db="EMBL/GenBank/DDBJ databases">
        <authorList>
            <person name="de Groot N.N."/>
        </authorList>
    </citation>
    <scope>NUCLEOTIDE SEQUENCE [LARGE SCALE GENOMIC DNA]</scope>
    <source>
        <strain evidence="7 8">LMG 2247</strain>
    </source>
</reference>
<dbReference type="PANTHER" id="PTHR34354">
    <property type="entry name" value="NADPH-DEPENDENT 7-CYANO-7-DEAZAGUANINE REDUCTASE"/>
    <property type="match status" value="1"/>
</dbReference>
<feature type="binding site" evidence="5">
    <location>
        <begin position="214"/>
        <end position="215"/>
    </location>
    <ligand>
        <name>substrate</name>
    </ligand>
</feature>
<dbReference type="UniPathway" id="UPA00392"/>
<evidence type="ECO:0000259" key="6">
    <source>
        <dbReference type="Pfam" id="PF14819"/>
    </source>
</evidence>
<evidence type="ECO:0000256" key="5">
    <source>
        <dbReference type="HAMAP-Rule" id="MF_00817"/>
    </source>
</evidence>
<dbReference type="InterPro" id="IPR029500">
    <property type="entry name" value="QueF"/>
</dbReference>
<feature type="binding site" evidence="5">
    <location>
        <begin position="243"/>
        <end position="244"/>
    </location>
    <ligand>
        <name>NADPH</name>
        <dbReference type="ChEBI" id="CHEBI:57783"/>
    </ligand>
</feature>
<organism evidence="7 8">
    <name type="scientific">Paraburkholderia phenazinium</name>
    <dbReference type="NCBI Taxonomy" id="60549"/>
    <lineage>
        <taxon>Bacteria</taxon>
        <taxon>Pseudomonadati</taxon>
        <taxon>Pseudomonadota</taxon>
        <taxon>Betaproteobacteria</taxon>
        <taxon>Burkholderiales</taxon>
        <taxon>Burkholderiaceae</taxon>
        <taxon>Paraburkholderia</taxon>
    </lineage>
</organism>
<feature type="active site" description="Thioimide intermediate" evidence="5">
    <location>
        <position position="175"/>
    </location>
</feature>
<accession>A0A1G8GSM1</accession>
<keyword evidence="4 5" id="KW-0560">Oxidoreductase</keyword>
<comment type="catalytic activity">
    <reaction evidence="5">
        <text>7-aminomethyl-7-carbaguanine + 2 NADP(+) = 7-cyano-7-carbaguanine + 2 NADPH + 3 H(+)</text>
        <dbReference type="Rhea" id="RHEA:13409"/>
        <dbReference type="ChEBI" id="CHEBI:15378"/>
        <dbReference type="ChEBI" id="CHEBI:45075"/>
        <dbReference type="ChEBI" id="CHEBI:57783"/>
        <dbReference type="ChEBI" id="CHEBI:58349"/>
        <dbReference type="ChEBI" id="CHEBI:58703"/>
        <dbReference type="EC" id="1.7.1.13"/>
    </reaction>
</comment>
<comment type="function">
    <text evidence="5">Catalyzes the NADPH-dependent reduction of 7-cyano-7-deazaguanine (preQ0) to 7-aminomethyl-7-deazaguanine (preQ1).</text>
</comment>
<dbReference type="InterPro" id="IPR043133">
    <property type="entry name" value="GTP-CH-I_C/QueF"/>
</dbReference>